<reference evidence="2" key="2">
    <citation type="submission" date="2021-03" db="UniProtKB">
        <authorList>
            <consortium name="EnsemblPlants"/>
        </authorList>
    </citation>
    <scope>IDENTIFICATION</scope>
</reference>
<sequence length="144" mass="14804">MVQTRGRSSTPVVANAVDLPSPVEASHQVPRATPPLTIVPPPEGPSSIAPPHSTIAPVDGSVGASPSPFASLPPEILTEDATPTILLPTLRPPRPSFSSPIPTTALPTRFTPVSSVLYGFPSLPPVAPMASPSFPPGFGFFDTP</sequence>
<dbReference type="Gramene" id="evm.model.01.435">
    <property type="protein sequence ID" value="cds.evm.model.01.435"/>
    <property type="gene ID" value="evm.TU.01.435"/>
</dbReference>
<dbReference type="EnsemblPlants" id="evm.model.01.435">
    <property type="protein sequence ID" value="cds.evm.model.01.435"/>
    <property type="gene ID" value="evm.TU.01.435"/>
</dbReference>
<keyword evidence="3" id="KW-1185">Reference proteome</keyword>
<organism evidence="2 3">
    <name type="scientific">Cannabis sativa</name>
    <name type="common">Hemp</name>
    <name type="synonym">Marijuana</name>
    <dbReference type="NCBI Taxonomy" id="3483"/>
    <lineage>
        <taxon>Eukaryota</taxon>
        <taxon>Viridiplantae</taxon>
        <taxon>Streptophyta</taxon>
        <taxon>Embryophyta</taxon>
        <taxon>Tracheophyta</taxon>
        <taxon>Spermatophyta</taxon>
        <taxon>Magnoliopsida</taxon>
        <taxon>eudicotyledons</taxon>
        <taxon>Gunneridae</taxon>
        <taxon>Pentapetalae</taxon>
        <taxon>rosids</taxon>
        <taxon>fabids</taxon>
        <taxon>Rosales</taxon>
        <taxon>Cannabaceae</taxon>
        <taxon>Cannabis</taxon>
    </lineage>
</organism>
<protein>
    <submittedName>
        <fullName evidence="2">Uncharacterized protein</fullName>
    </submittedName>
</protein>
<dbReference type="AlphaFoldDB" id="A0A803NP34"/>
<dbReference type="Proteomes" id="UP000596661">
    <property type="component" value="Chromosome 1"/>
</dbReference>
<evidence type="ECO:0000256" key="1">
    <source>
        <dbReference type="SAM" id="MobiDB-lite"/>
    </source>
</evidence>
<feature type="compositionally biased region" description="Polar residues" evidence="1">
    <location>
        <begin position="1"/>
        <end position="12"/>
    </location>
</feature>
<proteinExistence type="predicted"/>
<evidence type="ECO:0000313" key="2">
    <source>
        <dbReference type="EnsemblPlants" id="cds.evm.model.01.435"/>
    </source>
</evidence>
<reference evidence="2" key="1">
    <citation type="submission" date="2018-11" db="EMBL/GenBank/DDBJ databases">
        <authorList>
            <person name="Grassa J C."/>
        </authorList>
    </citation>
    <scope>NUCLEOTIDE SEQUENCE [LARGE SCALE GENOMIC DNA]</scope>
</reference>
<feature type="region of interest" description="Disordered" evidence="1">
    <location>
        <begin position="1"/>
        <end position="75"/>
    </location>
</feature>
<accession>A0A803NP34</accession>
<evidence type="ECO:0000313" key="3">
    <source>
        <dbReference type="Proteomes" id="UP000596661"/>
    </source>
</evidence>
<name>A0A803NP34_CANSA</name>
<dbReference type="EMBL" id="UZAU01000015">
    <property type="status" value="NOT_ANNOTATED_CDS"/>
    <property type="molecule type" value="Genomic_DNA"/>
</dbReference>